<dbReference type="Pfam" id="PF00858">
    <property type="entry name" value="ASC"/>
    <property type="match status" value="1"/>
</dbReference>
<dbReference type="InterPro" id="IPR001873">
    <property type="entry name" value="ENaC"/>
</dbReference>
<keyword evidence="11 12" id="KW-0407">Ion channel</keyword>
<dbReference type="Gene3D" id="2.60.470.10">
    <property type="entry name" value="Acid-sensing ion channels like domains"/>
    <property type="match status" value="1"/>
</dbReference>
<evidence type="ECO:0000256" key="4">
    <source>
        <dbReference type="ARBA" id="ARBA00022461"/>
    </source>
</evidence>
<evidence type="ECO:0000256" key="9">
    <source>
        <dbReference type="ARBA" id="ARBA00023136"/>
    </source>
</evidence>
<dbReference type="PANTHER" id="PTHR11690:SF243">
    <property type="entry name" value="PICKPOCKET 12-RELATED"/>
    <property type="match status" value="1"/>
</dbReference>
<dbReference type="AlphaFoldDB" id="A0AAU9U4L1"/>
<evidence type="ECO:0000256" key="12">
    <source>
        <dbReference type="RuleBase" id="RU000679"/>
    </source>
</evidence>
<protein>
    <submittedName>
        <fullName evidence="14">Uncharacterized protein</fullName>
    </submittedName>
</protein>
<evidence type="ECO:0000256" key="6">
    <source>
        <dbReference type="ARBA" id="ARBA00022989"/>
    </source>
</evidence>
<dbReference type="GO" id="GO:0015280">
    <property type="term" value="F:ligand-gated sodium channel activity"/>
    <property type="evidence" value="ECO:0007669"/>
    <property type="project" value="TreeGrafter"/>
</dbReference>
<keyword evidence="10 12" id="KW-0739">Sodium transport</keyword>
<feature type="transmembrane region" description="Helical" evidence="13">
    <location>
        <begin position="90"/>
        <end position="112"/>
    </location>
</feature>
<evidence type="ECO:0000256" key="8">
    <source>
        <dbReference type="ARBA" id="ARBA00023065"/>
    </source>
</evidence>
<dbReference type="Gene3D" id="1.10.287.770">
    <property type="entry name" value="YojJ-like"/>
    <property type="match status" value="1"/>
</dbReference>
<proteinExistence type="inferred from homology"/>
<organism evidence="14 15">
    <name type="scientific">Euphydryas editha</name>
    <name type="common">Edith's checkerspot</name>
    <dbReference type="NCBI Taxonomy" id="104508"/>
    <lineage>
        <taxon>Eukaryota</taxon>
        <taxon>Metazoa</taxon>
        <taxon>Ecdysozoa</taxon>
        <taxon>Arthropoda</taxon>
        <taxon>Hexapoda</taxon>
        <taxon>Insecta</taxon>
        <taxon>Pterygota</taxon>
        <taxon>Neoptera</taxon>
        <taxon>Endopterygota</taxon>
        <taxon>Lepidoptera</taxon>
        <taxon>Glossata</taxon>
        <taxon>Ditrysia</taxon>
        <taxon>Papilionoidea</taxon>
        <taxon>Nymphalidae</taxon>
        <taxon>Nymphalinae</taxon>
        <taxon>Euphydryas</taxon>
    </lineage>
</organism>
<evidence type="ECO:0000256" key="11">
    <source>
        <dbReference type="ARBA" id="ARBA00023303"/>
    </source>
</evidence>
<keyword evidence="3 12" id="KW-0813">Transport</keyword>
<evidence type="ECO:0000256" key="2">
    <source>
        <dbReference type="ARBA" id="ARBA00007193"/>
    </source>
</evidence>
<sequence length="555" mass="63771">MVTKYKTKFKIPPSEAFTVQSYWATQSTSNPWYEWNTNKPSIRNKTVKKSSRLVYFYRSLCQDLREYLLTSTLHGLRYIGEKKLTWLERFFWLIAFGSSLICAAFFILNVYAKWRMSPMIVSINPENMPLNKLPFPAITICNVNQAKKSVAERYKMFGDSVDKKLLESLCTSRTDADLFDNDTADSADWEHTRSFLINVTQPCNEMLSLCIWDSVSRNCQDLFNAQLTDEGLCCTFNVVHRENMFRNPKDLNDMNFTFPLPAVDWTPESGYPDDAPADGFPWKPQGIGTDHGLTLILDANIAEYYCASTKSTGFKILLHNPTETPNIAKLGEVYGPGIEARVSIQPRILDAQPSLKSIDIKKRLCLFSSEKNLVFYRTYTLRNCEMECEARIMLDICKCVLYYMPKNKTTRVCGKADAKCYSNLNQYVPSGRELACEECLPACTEISYFERPSSALLNKDLVSHYMQTISLAQNKSSEYFTENMLVIHFYFEDNTFMRFTKGEIFGLTEFLSNTGGLLGLCMGFSMMSLVELLYFLTIRTLCVARQKRHIQPFHK</sequence>
<evidence type="ECO:0000313" key="15">
    <source>
        <dbReference type="Proteomes" id="UP001153954"/>
    </source>
</evidence>
<dbReference type="Proteomes" id="UP001153954">
    <property type="component" value="Unassembled WGS sequence"/>
</dbReference>
<gene>
    <name evidence="14" type="ORF">EEDITHA_LOCUS9466</name>
</gene>
<accession>A0AAU9U4L1</accession>
<evidence type="ECO:0000313" key="14">
    <source>
        <dbReference type="EMBL" id="CAH2093839.1"/>
    </source>
</evidence>
<dbReference type="PANTHER" id="PTHR11690">
    <property type="entry name" value="AMILORIDE-SENSITIVE SODIUM CHANNEL-RELATED"/>
    <property type="match status" value="1"/>
</dbReference>
<keyword evidence="8 12" id="KW-0406">Ion transport</keyword>
<evidence type="ECO:0000256" key="3">
    <source>
        <dbReference type="ARBA" id="ARBA00022448"/>
    </source>
</evidence>
<reference evidence="14" key="1">
    <citation type="submission" date="2022-03" db="EMBL/GenBank/DDBJ databases">
        <authorList>
            <person name="Tunstrom K."/>
        </authorList>
    </citation>
    <scope>NUCLEOTIDE SEQUENCE</scope>
</reference>
<keyword evidence="6 13" id="KW-1133">Transmembrane helix</keyword>
<evidence type="ECO:0000256" key="1">
    <source>
        <dbReference type="ARBA" id="ARBA00004141"/>
    </source>
</evidence>
<comment type="similarity">
    <text evidence="2 12">Belongs to the amiloride-sensitive sodium channel (TC 1.A.6) family.</text>
</comment>
<feature type="transmembrane region" description="Helical" evidence="13">
    <location>
        <begin position="517"/>
        <end position="538"/>
    </location>
</feature>
<evidence type="ECO:0000256" key="13">
    <source>
        <dbReference type="SAM" id="Phobius"/>
    </source>
</evidence>
<keyword evidence="5 12" id="KW-0812">Transmembrane</keyword>
<evidence type="ECO:0000256" key="10">
    <source>
        <dbReference type="ARBA" id="ARBA00023201"/>
    </source>
</evidence>
<dbReference type="GO" id="GO:0005886">
    <property type="term" value="C:plasma membrane"/>
    <property type="evidence" value="ECO:0007669"/>
    <property type="project" value="TreeGrafter"/>
</dbReference>
<keyword evidence="15" id="KW-1185">Reference proteome</keyword>
<keyword evidence="9 13" id="KW-0472">Membrane</keyword>
<comment type="subcellular location">
    <subcellularLocation>
        <location evidence="1">Membrane</location>
        <topology evidence="1">Multi-pass membrane protein</topology>
    </subcellularLocation>
</comment>
<dbReference type="EMBL" id="CAKOGL010000013">
    <property type="protein sequence ID" value="CAH2093839.1"/>
    <property type="molecule type" value="Genomic_DNA"/>
</dbReference>
<evidence type="ECO:0000256" key="5">
    <source>
        <dbReference type="ARBA" id="ARBA00022692"/>
    </source>
</evidence>
<dbReference type="PRINTS" id="PR01078">
    <property type="entry name" value="AMINACHANNEL"/>
</dbReference>
<comment type="caution">
    <text evidence="14">The sequence shown here is derived from an EMBL/GenBank/DDBJ whole genome shotgun (WGS) entry which is preliminary data.</text>
</comment>
<keyword evidence="7" id="KW-0915">Sodium</keyword>
<name>A0AAU9U4L1_EUPED</name>
<evidence type="ECO:0000256" key="7">
    <source>
        <dbReference type="ARBA" id="ARBA00023053"/>
    </source>
</evidence>
<keyword evidence="4 12" id="KW-0894">Sodium channel</keyword>